<proteinExistence type="predicted"/>
<dbReference type="EMBL" id="PYGA01000006">
    <property type="protein sequence ID" value="PSK98053.1"/>
    <property type="molecule type" value="Genomic_DNA"/>
</dbReference>
<dbReference type="Pfam" id="PF01261">
    <property type="entry name" value="AP_endonuc_2"/>
    <property type="match status" value="1"/>
</dbReference>
<comment type="caution">
    <text evidence="2">The sequence shown here is derived from an EMBL/GenBank/DDBJ whole genome shotgun (WGS) entry which is preliminary data.</text>
</comment>
<dbReference type="InterPro" id="IPR036237">
    <property type="entry name" value="Xyl_isomerase-like_sf"/>
</dbReference>
<dbReference type="OrthoDB" id="9785907at2"/>
<dbReference type="GO" id="GO:0016853">
    <property type="term" value="F:isomerase activity"/>
    <property type="evidence" value="ECO:0007669"/>
    <property type="project" value="UniProtKB-KW"/>
</dbReference>
<keyword evidence="2" id="KW-0413">Isomerase</keyword>
<dbReference type="NCBIfam" id="NF035939">
    <property type="entry name" value="TIM_EboE"/>
    <property type="match status" value="1"/>
</dbReference>
<organism evidence="2 3">
    <name type="scientific">Murinocardiopsis flavida</name>
    <dbReference type="NCBI Taxonomy" id="645275"/>
    <lineage>
        <taxon>Bacteria</taxon>
        <taxon>Bacillati</taxon>
        <taxon>Actinomycetota</taxon>
        <taxon>Actinomycetes</taxon>
        <taxon>Streptosporangiales</taxon>
        <taxon>Nocardiopsidaceae</taxon>
        <taxon>Murinocardiopsis</taxon>
    </lineage>
</organism>
<dbReference type="Proteomes" id="UP000240542">
    <property type="component" value="Unassembled WGS sequence"/>
</dbReference>
<dbReference type="AlphaFoldDB" id="A0A2P8DLF2"/>
<name>A0A2P8DLF2_9ACTN</name>
<dbReference type="SUPFAM" id="SSF51658">
    <property type="entry name" value="Xylose isomerase-like"/>
    <property type="match status" value="1"/>
</dbReference>
<evidence type="ECO:0000313" key="3">
    <source>
        <dbReference type="Proteomes" id="UP000240542"/>
    </source>
</evidence>
<dbReference type="RefSeq" id="WP_106582794.1">
    <property type="nucleotide sequence ID" value="NZ_PYGA01000006.1"/>
</dbReference>
<sequence length="396" mass="42685">MRLTHPDGTTVHLAYCANAHPAAALGEVRARLADHAAAVRRELGADRLGIGLWLPRAVATRLRTIPADLAALRADLDDNGLEVVTLNGFPYQGFGDDVVKTRVYVPDWAQRARLEYTLDLAWLLAALLPADIARGSISTLPLGWHAWWSPEDGARAGRNLSRLADGLATVEAETGKEIRIGFEPEPGCVVETTADAATVLPRILSSAVHPAHRHRFGVCLDACHLAVGFEDPAAALATLAAADLPVVKAQASAALHCDTPADPAHLAALERYAEPRYLHQTRARHPDGTLHASDDLPLALDDAPRDRPWRVHFHMPLHADAEPPLRTTRPELTDTLQRLLGGPTALTDHVEVETYTWWILPDGSGLGTDRLVAGLAAELDWARGTLAALGCKEAAR</sequence>
<protein>
    <submittedName>
        <fullName evidence="2">Xylose isomerase-like TIM barrel protein</fullName>
    </submittedName>
</protein>
<accession>A0A2P8DLF2</accession>
<dbReference type="Gene3D" id="3.20.20.150">
    <property type="entry name" value="Divalent-metal-dependent TIM barrel enzymes"/>
    <property type="match status" value="1"/>
</dbReference>
<evidence type="ECO:0000313" key="2">
    <source>
        <dbReference type="EMBL" id="PSK98053.1"/>
    </source>
</evidence>
<gene>
    <name evidence="2" type="ORF">CLV63_106101</name>
</gene>
<evidence type="ECO:0000259" key="1">
    <source>
        <dbReference type="Pfam" id="PF01261"/>
    </source>
</evidence>
<dbReference type="InterPro" id="IPR013022">
    <property type="entry name" value="Xyl_isomerase-like_TIM-brl"/>
</dbReference>
<keyword evidence="3" id="KW-1185">Reference proteome</keyword>
<reference evidence="2 3" key="1">
    <citation type="submission" date="2018-03" db="EMBL/GenBank/DDBJ databases">
        <title>Genomic Encyclopedia of Archaeal and Bacterial Type Strains, Phase II (KMG-II): from individual species to whole genera.</title>
        <authorList>
            <person name="Goeker M."/>
        </authorList>
    </citation>
    <scope>NUCLEOTIDE SEQUENCE [LARGE SCALE GENOMIC DNA]</scope>
    <source>
        <strain evidence="2 3">DSM 45312</strain>
    </source>
</reference>
<feature type="domain" description="Xylose isomerase-like TIM barrel" evidence="1">
    <location>
        <begin position="42"/>
        <end position="241"/>
    </location>
</feature>